<organism evidence="1 2">
    <name type="scientific">Dreissena polymorpha</name>
    <name type="common">Zebra mussel</name>
    <name type="synonym">Mytilus polymorpha</name>
    <dbReference type="NCBI Taxonomy" id="45954"/>
    <lineage>
        <taxon>Eukaryota</taxon>
        <taxon>Metazoa</taxon>
        <taxon>Spiralia</taxon>
        <taxon>Lophotrochozoa</taxon>
        <taxon>Mollusca</taxon>
        <taxon>Bivalvia</taxon>
        <taxon>Autobranchia</taxon>
        <taxon>Heteroconchia</taxon>
        <taxon>Euheterodonta</taxon>
        <taxon>Imparidentia</taxon>
        <taxon>Neoheterodontei</taxon>
        <taxon>Myida</taxon>
        <taxon>Dreissenoidea</taxon>
        <taxon>Dreissenidae</taxon>
        <taxon>Dreissena</taxon>
    </lineage>
</organism>
<comment type="caution">
    <text evidence="1">The sequence shown here is derived from an EMBL/GenBank/DDBJ whole genome shotgun (WGS) entry which is preliminary data.</text>
</comment>
<gene>
    <name evidence="1" type="ORF">DPMN_021503</name>
</gene>
<evidence type="ECO:0000313" key="1">
    <source>
        <dbReference type="EMBL" id="KAH3897315.1"/>
    </source>
</evidence>
<evidence type="ECO:0000313" key="2">
    <source>
        <dbReference type="Proteomes" id="UP000828390"/>
    </source>
</evidence>
<sequence>MDVKVEINESIATLTTKITSILKVQAIDIAPDQIVALHRIPNKTGQTRPVLIKFRNKHDKIIVMRKRKELKQAGHRLVDDVTTLNTGLISRLQHQKEIESTWFFNGSVFAQTKRKERIRFDLFDNIDCTIQEHRAKRK</sequence>
<protein>
    <submittedName>
        <fullName evidence="1">Uncharacterized protein</fullName>
    </submittedName>
</protein>
<name>A0A9D4SB44_DREPO</name>
<dbReference type="EMBL" id="JAIWYP010000001">
    <property type="protein sequence ID" value="KAH3897315.1"/>
    <property type="molecule type" value="Genomic_DNA"/>
</dbReference>
<proteinExistence type="predicted"/>
<reference evidence="1" key="2">
    <citation type="submission" date="2020-11" db="EMBL/GenBank/DDBJ databases">
        <authorList>
            <person name="McCartney M.A."/>
            <person name="Auch B."/>
            <person name="Kono T."/>
            <person name="Mallez S."/>
            <person name="Becker A."/>
            <person name="Gohl D.M."/>
            <person name="Silverstein K.A.T."/>
            <person name="Koren S."/>
            <person name="Bechman K.B."/>
            <person name="Herman A."/>
            <person name="Abrahante J.E."/>
            <person name="Garbe J."/>
        </authorList>
    </citation>
    <scope>NUCLEOTIDE SEQUENCE</scope>
    <source>
        <strain evidence="1">Duluth1</strain>
        <tissue evidence="1">Whole animal</tissue>
    </source>
</reference>
<reference evidence="1" key="1">
    <citation type="journal article" date="2019" name="bioRxiv">
        <title>The Genome of the Zebra Mussel, Dreissena polymorpha: A Resource for Invasive Species Research.</title>
        <authorList>
            <person name="McCartney M.A."/>
            <person name="Auch B."/>
            <person name="Kono T."/>
            <person name="Mallez S."/>
            <person name="Zhang Y."/>
            <person name="Obille A."/>
            <person name="Becker A."/>
            <person name="Abrahante J.E."/>
            <person name="Garbe J."/>
            <person name="Badalamenti J.P."/>
            <person name="Herman A."/>
            <person name="Mangelson H."/>
            <person name="Liachko I."/>
            <person name="Sullivan S."/>
            <person name="Sone E.D."/>
            <person name="Koren S."/>
            <person name="Silverstein K.A.T."/>
            <person name="Beckman K.B."/>
            <person name="Gohl D.M."/>
        </authorList>
    </citation>
    <scope>NUCLEOTIDE SEQUENCE</scope>
    <source>
        <strain evidence="1">Duluth1</strain>
        <tissue evidence="1">Whole animal</tissue>
    </source>
</reference>
<dbReference type="AlphaFoldDB" id="A0A9D4SB44"/>
<accession>A0A9D4SB44</accession>
<dbReference type="Proteomes" id="UP000828390">
    <property type="component" value="Unassembled WGS sequence"/>
</dbReference>
<keyword evidence="2" id="KW-1185">Reference proteome</keyword>